<dbReference type="PROSITE" id="PS50102">
    <property type="entry name" value="RRM"/>
    <property type="match status" value="1"/>
</dbReference>
<dbReference type="Pfam" id="PF13893">
    <property type="entry name" value="RRM_5"/>
    <property type="match status" value="1"/>
</dbReference>
<name>A0ABQ9YJ51_9EUKA</name>
<dbReference type="InterPro" id="IPR021790">
    <property type="entry name" value="PTBP1-like_RRM2"/>
</dbReference>
<feature type="domain" description="RRM" evidence="5">
    <location>
        <begin position="261"/>
        <end position="335"/>
    </location>
</feature>
<feature type="transmembrane region" description="Helical" evidence="4">
    <location>
        <begin position="471"/>
        <end position="488"/>
    </location>
</feature>
<feature type="transmembrane region" description="Helical" evidence="4">
    <location>
        <begin position="599"/>
        <end position="623"/>
    </location>
</feature>
<keyword evidence="2 3" id="KW-0694">RNA-binding</keyword>
<dbReference type="Gene3D" id="3.30.70.330">
    <property type="match status" value="4"/>
</dbReference>
<dbReference type="InterPro" id="IPR035979">
    <property type="entry name" value="RBD_domain_sf"/>
</dbReference>
<dbReference type="Proteomes" id="UP001281761">
    <property type="component" value="Unassembled WGS sequence"/>
</dbReference>
<keyword evidence="4" id="KW-0812">Transmembrane</keyword>
<dbReference type="SMART" id="SM00360">
    <property type="entry name" value="RRM"/>
    <property type="match status" value="4"/>
</dbReference>
<organism evidence="6 7">
    <name type="scientific">Blattamonas nauphoetae</name>
    <dbReference type="NCBI Taxonomy" id="2049346"/>
    <lineage>
        <taxon>Eukaryota</taxon>
        <taxon>Metamonada</taxon>
        <taxon>Preaxostyla</taxon>
        <taxon>Oxymonadida</taxon>
        <taxon>Blattamonas</taxon>
    </lineage>
</organism>
<keyword evidence="1" id="KW-0677">Repeat</keyword>
<evidence type="ECO:0000256" key="2">
    <source>
        <dbReference type="ARBA" id="ARBA00022884"/>
    </source>
</evidence>
<dbReference type="Pfam" id="PF11835">
    <property type="entry name" value="RRM_8"/>
    <property type="match status" value="1"/>
</dbReference>
<protein>
    <submittedName>
        <fullName evidence="6">Polypyrimidine tract-binding protein</fullName>
    </submittedName>
</protein>
<accession>A0ABQ9YJ51</accession>
<proteinExistence type="predicted"/>
<dbReference type="PANTHER" id="PTHR15592">
    <property type="entry name" value="MATRIN 3/NUCLEAR PROTEIN 220-RELATED"/>
    <property type="match status" value="1"/>
</dbReference>
<gene>
    <name evidence="6" type="ORF">BLNAU_1350</name>
</gene>
<keyword evidence="7" id="KW-1185">Reference proteome</keyword>
<feature type="transmembrane region" description="Helical" evidence="4">
    <location>
        <begin position="534"/>
        <end position="554"/>
    </location>
</feature>
<reference evidence="6 7" key="1">
    <citation type="journal article" date="2022" name="bioRxiv">
        <title>Genomics of Preaxostyla Flagellates Illuminates Evolutionary Transitions and the Path Towards Mitochondrial Loss.</title>
        <authorList>
            <person name="Novak L.V.F."/>
            <person name="Treitli S.C."/>
            <person name="Pyrih J."/>
            <person name="Halakuc P."/>
            <person name="Pipaliya S.V."/>
            <person name="Vacek V."/>
            <person name="Brzon O."/>
            <person name="Soukal P."/>
            <person name="Eme L."/>
            <person name="Dacks J.B."/>
            <person name="Karnkowska A."/>
            <person name="Elias M."/>
            <person name="Hampl V."/>
        </authorList>
    </citation>
    <scope>NUCLEOTIDE SEQUENCE [LARGE SCALE GENOMIC DNA]</scope>
    <source>
        <strain evidence="6">NAU3</strain>
        <tissue evidence="6">Gut</tissue>
    </source>
</reference>
<sequence>MYSNRSVAFPPFPSVNPSSAPVFRPRPRSETTPSRVVHIRNVPPSVLQSEILKTGQQFGVVNACIPLKQTSQYLMEFQDLDGAKKYIEAYGTTGLQLGSTVAFVQYSIRQELNVQEDKNAIPADPSRILHIVITNVLYEINVSVLSMIFNQYDTSPRQTVEKMIIFQKMEDVQALIQFSSVEGAQKAKKMLNGKNIYSSCCTLHIEDSKLNELTIRENSFKSYDFTNPHLPQNYSYPYYQQQYYQGYGQQNYPMMQSQTSPVLLVNNFAADKVGCDQLFNLFSNYGMISCVKLMHNKTNSALVQYGDPADANRAMAALRGVTFYGSALEVTSSKHMTIKRSQNFPEEDSNTQVYDHAKNRSINISPTGHRNTAAPGDTLHISNIAETTTEEALRNHLQQHGNVVNLKIYDHNDKKMALAKFERVYANYAYIIWACAFIGLLNIITSIFSIGTVIMKRGSKPGQRCNRTFNIFLYLTTFLSVVFVILTFNPTFPLLAAAGTKEGLATLLKAEHKTCDSTEFPCILEAVSDAGSTLHVLGIICIVNSGYLLLVLIVSAMYEHKYIKKVFTLLLPSIGIGLVGVILVVFGVLSMHLFKYKVILWPMILSAALGLCLLVCALICYLVTKCTKWKRCGYYMFLALITTLSLGLMAVSLVGFGLAQTTSITLADDVTISKIMTETFSTLTTLSLTGVHDFTSLFFSSCLSLIGLVGLACSIYCMVSIILTFCILRTKRPPIRDNKNLIYISEETISLL</sequence>
<comment type="caution">
    <text evidence="6">The sequence shown here is derived from an EMBL/GenBank/DDBJ whole genome shotgun (WGS) entry which is preliminary data.</text>
</comment>
<evidence type="ECO:0000256" key="4">
    <source>
        <dbReference type="SAM" id="Phobius"/>
    </source>
</evidence>
<dbReference type="InterPro" id="IPR000504">
    <property type="entry name" value="RRM_dom"/>
</dbReference>
<evidence type="ECO:0000256" key="3">
    <source>
        <dbReference type="PROSITE-ProRule" id="PRU00176"/>
    </source>
</evidence>
<feature type="transmembrane region" description="Helical" evidence="4">
    <location>
        <begin position="566"/>
        <end position="593"/>
    </location>
</feature>
<feature type="transmembrane region" description="Helical" evidence="4">
    <location>
        <begin position="697"/>
        <end position="728"/>
    </location>
</feature>
<evidence type="ECO:0000313" key="6">
    <source>
        <dbReference type="EMBL" id="KAK2963783.1"/>
    </source>
</evidence>
<dbReference type="SUPFAM" id="SSF54928">
    <property type="entry name" value="RNA-binding domain, RBD"/>
    <property type="match status" value="3"/>
</dbReference>
<feature type="transmembrane region" description="Helical" evidence="4">
    <location>
        <begin position="635"/>
        <end position="659"/>
    </location>
</feature>
<dbReference type="InterPro" id="IPR012677">
    <property type="entry name" value="Nucleotide-bd_a/b_plait_sf"/>
</dbReference>
<evidence type="ECO:0000259" key="5">
    <source>
        <dbReference type="PROSITE" id="PS50102"/>
    </source>
</evidence>
<keyword evidence="4" id="KW-0472">Membrane</keyword>
<feature type="transmembrane region" description="Helical" evidence="4">
    <location>
        <begin position="428"/>
        <end position="450"/>
    </location>
</feature>
<dbReference type="EMBL" id="JARBJD010000005">
    <property type="protein sequence ID" value="KAK2963783.1"/>
    <property type="molecule type" value="Genomic_DNA"/>
</dbReference>
<keyword evidence="4" id="KW-1133">Transmembrane helix</keyword>
<evidence type="ECO:0000256" key="1">
    <source>
        <dbReference type="ARBA" id="ARBA00022737"/>
    </source>
</evidence>
<evidence type="ECO:0000313" key="7">
    <source>
        <dbReference type="Proteomes" id="UP001281761"/>
    </source>
</evidence>